<dbReference type="InterPro" id="IPR044068">
    <property type="entry name" value="CB"/>
</dbReference>
<evidence type="ECO:0000313" key="12">
    <source>
        <dbReference type="EMBL" id="PTN07618.1"/>
    </source>
</evidence>
<dbReference type="PANTHER" id="PTHR30349:SF77">
    <property type="entry name" value="TYROSINE RECOMBINASE XERC"/>
    <property type="match status" value="1"/>
</dbReference>
<dbReference type="Proteomes" id="UP000243525">
    <property type="component" value="Unassembled WGS sequence"/>
</dbReference>
<feature type="active site" evidence="9">
    <location>
        <position position="243"/>
    </location>
</feature>
<dbReference type="InterPro" id="IPR023009">
    <property type="entry name" value="Tyrosine_recombinase_XerC/XerD"/>
</dbReference>
<keyword evidence="13" id="KW-1185">Reference proteome</keyword>
<evidence type="ECO:0000256" key="7">
    <source>
        <dbReference type="ARBA" id="ARBA00023172"/>
    </source>
</evidence>
<keyword evidence="5 9" id="KW-0229">DNA integration</keyword>
<feature type="active site" evidence="9">
    <location>
        <position position="240"/>
    </location>
</feature>
<keyword evidence="6 9" id="KW-0238">DNA-binding</keyword>
<comment type="subunit">
    <text evidence="9">Forms a cyclic heterotetrameric complex composed of two molecules of XerC and two molecules of XerD.</text>
</comment>
<sequence length="294" mass="33715">MSHQESFLKYLRFEKRCSDHTVVAYKKDLDQFEDYLFKTVGDFDVLAVGSKLIRSWVVSLMQEGMTAKTVNRKITTLKSFYKYLQRQELIEQTPMVSVVAPKIPKKLPVFVDEEALHRLLDNGYFRDDFEGVRDKLIVSLFYGTGIRLSELVGLKDSDIFQHETLIRVLGKNKKERIVPYPKSLNNLIGDYLSMRKAEFGDQAACLFVTAKGKPVYHKLVYRVVNNHLALVTPLEKKSPHTLRHSYATHLLNRGADLNAVKELLGHSNLAATQVYTHTSTDKLQSIYKQAHPRA</sequence>
<organism evidence="12 13">
    <name type="scientific">Mangrovibacterium marinum</name>
    <dbReference type="NCBI Taxonomy" id="1639118"/>
    <lineage>
        <taxon>Bacteria</taxon>
        <taxon>Pseudomonadati</taxon>
        <taxon>Bacteroidota</taxon>
        <taxon>Bacteroidia</taxon>
        <taxon>Marinilabiliales</taxon>
        <taxon>Prolixibacteraceae</taxon>
        <taxon>Mangrovibacterium</taxon>
    </lineage>
</organism>
<dbReference type="InterPro" id="IPR050090">
    <property type="entry name" value="Tyrosine_recombinase_XerCD"/>
</dbReference>
<dbReference type="AlphaFoldDB" id="A0A2T5BZD3"/>
<protein>
    <recommendedName>
        <fullName evidence="9">Tyrosine recombinase XerC</fullName>
    </recommendedName>
</protein>
<evidence type="ECO:0000256" key="9">
    <source>
        <dbReference type="HAMAP-Rule" id="MF_01808"/>
    </source>
</evidence>
<feature type="active site" description="O-(3'-phospho-DNA)-tyrosine intermediate" evidence="9">
    <location>
        <position position="275"/>
    </location>
</feature>
<gene>
    <name evidence="9" type="primary">xerC</name>
    <name evidence="12" type="ORF">C8N47_11557</name>
</gene>
<dbReference type="Gene3D" id="1.10.443.10">
    <property type="entry name" value="Intergrase catalytic core"/>
    <property type="match status" value="1"/>
</dbReference>
<evidence type="ECO:0000256" key="6">
    <source>
        <dbReference type="ARBA" id="ARBA00023125"/>
    </source>
</evidence>
<evidence type="ECO:0000256" key="1">
    <source>
        <dbReference type="ARBA" id="ARBA00004496"/>
    </source>
</evidence>
<dbReference type="GO" id="GO:0003677">
    <property type="term" value="F:DNA binding"/>
    <property type="evidence" value="ECO:0007669"/>
    <property type="project" value="UniProtKB-UniRule"/>
</dbReference>
<evidence type="ECO:0000256" key="3">
    <source>
        <dbReference type="ARBA" id="ARBA00022618"/>
    </source>
</evidence>
<dbReference type="InterPro" id="IPR013762">
    <property type="entry name" value="Integrase-like_cat_sf"/>
</dbReference>
<keyword evidence="7 9" id="KW-0233">DNA recombination</keyword>
<name>A0A2T5BZD3_9BACT</name>
<accession>A0A2T5BZD3</accession>
<dbReference type="PROSITE" id="PS51900">
    <property type="entry name" value="CB"/>
    <property type="match status" value="1"/>
</dbReference>
<dbReference type="OrthoDB" id="9801717at2"/>
<keyword evidence="8 9" id="KW-0131">Cell cycle</keyword>
<dbReference type="Gene3D" id="1.10.150.130">
    <property type="match status" value="1"/>
</dbReference>
<evidence type="ECO:0000259" key="11">
    <source>
        <dbReference type="PROSITE" id="PS51900"/>
    </source>
</evidence>
<evidence type="ECO:0000313" key="13">
    <source>
        <dbReference type="Proteomes" id="UP000243525"/>
    </source>
</evidence>
<dbReference type="Pfam" id="PF00589">
    <property type="entry name" value="Phage_integrase"/>
    <property type="match status" value="1"/>
</dbReference>
<comment type="similarity">
    <text evidence="9">Belongs to the 'phage' integrase family. XerC subfamily.</text>
</comment>
<feature type="domain" description="Tyr recombinase" evidence="10">
    <location>
        <begin position="106"/>
        <end position="288"/>
    </location>
</feature>
<dbReference type="GO" id="GO:0005737">
    <property type="term" value="C:cytoplasm"/>
    <property type="evidence" value="ECO:0007669"/>
    <property type="project" value="UniProtKB-SubCell"/>
</dbReference>
<dbReference type="InterPro" id="IPR010998">
    <property type="entry name" value="Integrase_recombinase_N"/>
</dbReference>
<keyword evidence="4 9" id="KW-0159">Chromosome partition</keyword>
<reference evidence="12 13" key="1">
    <citation type="submission" date="2018-04" db="EMBL/GenBank/DDBJ databases">
        <title>Genomic Encyclopedia of Archaeal and Bacterial Type Strains, Phase II (KMG-II): from individual species to whole genera.</title>
        <authorList>
            <person name="Goeker M."/>
        </authorList>
    </citation>
    <scope>NUCLEOTIDE SEQUENCE [LARGE SCALE GENOMIC DNA]</scope>
    <source>
        <strain evidence="12 13">DSM 28823</strain>
    </source>
</reference>
<dbReference type="GO" id="GO:0006313">
    <property type="term" value="P:DNA transposition"/>
    <property type="evidence" value="ECO:0007669"/>
    <property type="project" value="UniProtKB-UniRule"/>
</dbReference>
<dbReference type="GO" id="GO:0007059">
    <property type="term" value="P:chromosome segregation"/>
    <property type="evidence" value="ECO:0007669"/>
    <property type="project" value="UniProtKB-UniRule"/>
</dbReference>
<keyword evidence="3 9" id="KW-0132">Cell division</keyword>
<dbReference type="InterPro" id="IPR002104">
    <property type="entry name" value="Integrase_catalytic"/>
</dbReference>
<evidence type="ECO:0000256" key="8">
    <source>
        <dbReference type="ARBA" id="ARBA00023306"/>
    </source>
</evidence>
<evidence type="ECO:0000256" key="4">
    <source>
        <dbReference type="ARBA" id="ARBA00022829"/>
    </source>
</evidence>
<dbReference type="EMBL" id="QAAD01000015">
    <property type="protein sequence ID" value="PTN07618.1"/>
    <property type="molecule type" value="Genomic_DNA"/>
</dbReference>
<dbReference type="HAMAP" id="MF_01808">
    <property type="entry name" value="Recomb_XerC_XerD"/>
    <property type="match status" value="1"/>
</dbReference>
<keyword evidence="2 9" id="KW-0963">Cytoplasm</keyword>
<dbReference type="Pfam" id="PF02899">
    <property type="entry name" value="Phage_int_SAM_1"/>
    <property type="match status" value="1"/>
</dbReference>
<feature type="domain" description="Core-binding (CB)" evidence="11">
    <location>
        <begin position="1"/>
        <end position="85"/>
    </location>
</feature>
<evidence type="ECO:0000259" key="10">
    <source>
        <dbReference type="PROSITE" id="PS51898"/>
    </source>
</evidence>
<dbReference type="InterPro" id="IPR011010">
    <property type="entry name" value="DNA_brk_join_enz"/>
</dbReference>
<evidence type="ECO:0000256" key="2">
    <source>
        <dbReference type="ARBA" id="ARBA00022490"/>
    </source>
</evidence>
<comment type="function">
    <text evidence="9">Site-specific tyrosine recombinase, which acts by catalyzing the cutting and rejoining of the recombining DNA molecules. The XerC-XerD complex is essential to convert dimers of the bacterial chromosome into monomers to permit their segregation at cell division. It also contributes to the segregational stability of plasmids.</text>
</comment>
<feature type="active site" evidence="9">
    <location>
        <position position="171"/>
    </location>
</feature>
<comment type="subcellular location">
    <subcellularLocation>
        <location evidence="1 9">Cytoplasm</location>
    </subcellularLocation>
</comment>
<dbReference type="RefSeq" id="WP_107823149.1">
    <property type="nucleotide sequence ID" value="NZ_OY782574.1"/>
</dbReference>
<dbReference type="SUPFAM" id="SSF56349">
    <property type="entry name" value="DNA breaking-rejoining enzymes"/>
    <property type="match status" value="1"/>
</dbReference>
<feature type="active site" evidence="9">
    <location>
        <position position="147"/>
    </location>
</feature>
<feature type="active site" evidence="9">
    <location>
        <position position="266"/>
    </location>
</feature>
<dbReference type="InterPro" id="IPR004107">
    <property type="entry name" value="Integrase_SAM-like_N"/>
</dbReference>
<dbReference type="GO" id="GO:0051301">
    <property type="term" value="P:cell division"/>
    <property type="evidence" value="ECO:0007669"/>
    <property type="project" value="UniProtKB-KW"/>
</dbReference>
<comment type="caution">
    <text evidence="12">The sequence shown here is derived from an EMBL/GenBank/DDBJ whole genome shotgun (WGS) entry which is preliminary data.</text>
</comment>
<dbReference type="PANTHER" id="PTHR30349">
    <property type="entry name" value="PHAGE INTEGRASE-RELATED"/>
    <property type="match status" value="1"/>
</dbReference>
<evidence type="ECO:0000256" key="5">
    <source>
        <dbReference type="ARBA" id="ARBA00022908"/>
    </source>
</evidence>
<dbReference type="PROSITE" id="PS51898">
    <property type="entry name" value="TYR_RECOMBINASE"/>
    <property type="match status" value="1"/>
</dbReference>
<dbReference type="GO" id="GO:0009037">
    <property type="term" value="F:tyrosine-based site-specific recombinase activity"/>
    <property type="evidence" value="ECO:0007669"/>
    <property type="project" value="UniProtKB-UniRule"/>
</dbReference>
<proteinExistence type="inferred from homology"/>